<sequence length="220" mass="24506">MGSKRALVAWLLALVFTGCGHTAQKSQHAWEQVPHGEGESCTRVDRCVTWVCAGATQCGLYVCEDAGRLLAKGGGTIAPPAAPGAGPHRRWGNVQKLPGGNGPVFVFDWHNAPQSEHRAPRLPSGPDWVRHHLFPQAEHLAKWFARSPRALNVHDFTLVIARDTHQRIHSGTRGGAWNQEWTDFARRYPGASQQQVWEHLGKLVQKYDLIGPIVPYYYLR</sequence>
<dbReference type="Pfam" id="PF09533">
    <property type="entry name" value="DUF2380"/>
    <property type="match status" value="1"/>
</dbReference>
<dbReference type="NCBIfam" id="TIGR02269">
    <property type="entry name" value="TIGR02269 family lipoprotein"/>
    <property type="match status" value="1"/>
</dbReference>
<dbReference type="GeneID" id="92289300"/>
<keyword evidence="3" id="KW-1185">Reference proteome</keyword>
<dbReference type="AlphaFoldDB" id="Q1DFN9"/>
<keyword evidence="2" id="KW-0449">Lipoprotein</keyword>
<dbReference type="EMBL" id="CP000113">
    <property type="protein sequence ID" value="ABF87951.1"/>
    <property type="molecule type" value="Genomic_DNA"/>
</dbReference>
<dbReference type="InterPro" id="IPR011755">
    <property type="entry name" value="CHP02269_MYXXA"/>
</dbReference>
<dbReference type="PROSITE" id="PS51257">
    <property type="entry name" value="PROKAR_LIPOPROTEIN"/>
    <property type="match status" value="1"/>
</dbReference>
<feature type="signal peptide" evidence="1">
    <location>
        <begin position="1"/>
        <end position="22"/>
    </location>
</feature>
<proteinExistence type="predicted"/>
<dbReference type="STRING" id="246197.MXAN_0253"/>
<accession>Q1DFN9</accession>
<dbReference type="OrthoDB" id="5519168at2"/>
<name>Q1DFN9_MYXXD</name>
<organism evidence="2 3">
    <name type="scientific">Myxococcus xanthus (strain DK1622)</name>
    <dbReference type="NCBI Taxonomy" id="246197"/>
    <lineage>
        <taxon>Bacteria</taxon>
        <taxon>Pseudomonadati</taxon>
        <taxon>Myxococcota</taxon>
        <taxon>Myxococcia</taxon>
        <taxon>Myxococcales</taxon>
        <taxon>Cystobacterineae</taxon>
        <taxon>Myxococcaceae</taxon>
        <taxon>Myxococcus</taxon>
    </lineage>
</organism>
<dbReference type="KEGG" id="mxa:MXAN_0253"/>
<feature type="chain" id="PRO_5004188260" evidence="1">
    <location>
        <begin position="23"/>
        <end position="220"/>
    </location>
</feature>
<evidence type="ECO:0000313" key="3">
    <source>
        <dbReference type="Proteomes" id="UP000002402"/>
    </source>
</evidence>
<dbReference type="Proteomes" id="UP000002402">
    <property type="component" value="Chromosome"/>
</dbReference>
<dbReference type="RefSeq" id="WP_011550398.1">
    <property type="nucleotide sequence ID" value="NC_008095.1"/>
</dbReference>
<dbReference type="EnsemblBacteria" id="ABF87951">
    <property type="protein sequence ID" value="ABF87951"/>
    <property type="gene ID" value="MXAN_0253"/>
</dbReference>
<keyword evidence="1" id="KW-0732">Signal</keyword>
<evidence type="ECO:0000313" key="2">
    <source>
        <dbReference type="EMBL" id="ABF87951.1"/>
    </source>
</evidence>
<gene>
    <name evidence="2" type="ordered locus">MXAN_0253</name>
</gene>
<evidence type="ECO:0000256" key="1">
    <source>
        <dbReference type="SAM" id="SignalP"/>
    </source>
</evidence>
<reference evidence="2 3" key="1">
    <citation type="journal article" date="2006" name="Proc. Natl. Acad. Sci. U.S.A.">
        <title>Evolution of sensory complexity recorded in a myxobacterial genome.</title>
        <authorList>
            <person name="Goldman B.S."/>
            <person name="Nierman W.C."/>
            <person name="Kaiser D."/>
            <person name="Slater S.C."/>
            <person name="Durkin A.S."/>
            <person name="Eisen J.A."/>
            <person name="Ronning C.M."/>
            <person name="Barbazuk W.B."/>
            <person name="Blanchard M."/>
            <person name="Field C."/>
            <person name="Halling C."/>
            <person name="Hinkle G."/>
            <person name="Iartchuk O."/>
            <person name="Kim H.S."/>
            <person name="Mackenzie C."/>
            <person name="Madupu R."/>
            <person name="Miller N."/>
            <person name="Shvartsbeyn A."/>
            <person name="Sullivan S.A."/>
            <person name="Vaudin M."/>
            <person name="Wiegand R."/>
            <person name="Kaplan H.B."/>
        </authorList>
    </citation>
    <scope>NUCLEOTIDE SEQUENCE [LARGE SCALE GENOMIC DNA]</scope>
    <source>
        <strain evidence="3">DK1622</strain>
    </source>
</reference>
<dbReference type="HOGENOM" id="CLU_111046_0_0_7"/>
<protein>
    <submittedName>
        <fullName evidence="2">Lipoprotein</fullName>
    </submittedName>
</protein>